<dbReference type="RefSeq" id="WP_125213316.1">
    <property type="nucleotide sequence ID" value="NZ_PDES01000005.1"/>
</dbReference>
<dbReference type="GO" id="GO:0050218">
    <property type="term" value="F:propionate-CoA ligase activity"/>
    <property type="evidence" value="ECO:0007669"/>
    <property type="project" value="TreeGrafter"/>
</dbReference>
<protein>
    <submittedName>
        <fullName evidence="2">Uncharacterized protein</fullName>
    </submittedName>
</protein>
<evidence type="ECO:0000313" key="3">
    <source>
        <dbReference type="Proteomes" id="UP000276379"/>
    </source>
</evidence>
<dbReference type="Gene3D" id="3.40.50.12780">
    <property type="entry name" value="N-terminal domain of ligase-like"/>
    <property type="match status" value="1"/>
</dbReference>
<comment type="caution">
    <text evidence="2">The sequence shown here is derived from an EMBL/GenBank/DDBJ whole genome shotgun (WGS) entry which is preliminary data.</text>
</comment>
<dbReference type="Proteomes" id="UP000276379">
    <property type="component" value="Unassembled WGS sequence"/>
</dbReference>
<sequence>MRRVGTGGLSARATPRSDDADGRPFYRWFPDGRINTCCNALDRHVDAGHGVRTALIPEKILRASMRSLANGDDTPAPATIDDPAVLESLRLVLREEN</sequence>
<gene>
    <name evidence="2" type="ORF">CQW44_12180</name>
</gene>
<accession>A0A3R8QCR9</accession>
<proteinExistence type="predicted"/>
<name>A0A3R8QCR9_9ACTN</name>
<reference evidence="2 3" key="1">
    <citation type="submission" date="2017-10" db="EMBL/GenBank/DDBJ databases">
        <title>Draft genome of actinobacteria isolated from guarana (Paullinia cupana (Mart.) Ducke.</title>
        <authorList>
            <person name="Siqueira K.A."/>
            <person name="Liotti R.G."/>
            <person name="Mendes T.A."/>
            <person name="Soares M.A."/>
        </authorList>
    </citation>
    <scope>NUCLEOTIDE SEQUENCE [LARGE SCALE GENOMIC DNA]</scope>
    <source>
        <strain evidence="2 3">199</strain>
    </source>
</reference>
<dbReference type="InterPro" id="IPR042099">
    <property type="entry name" value="ANL_N_sf"/>
</dbReference>
<dbReference type="PANTHER" id="PTHR43347:SF3">
    <property type="entry name" value="ACYL-COA SYNTHETASE SHORT-CHAIN FAMILY MEMBER 3, MITOCHONDRIAL"/>
    <property type="match status" value="1"/>
</dbReference>
<keyword evidence="3" id="KW-1185">Reference proteome</keyword>
<evidence type="ECO:0000313" key="2">
    <source>
        <dbReference type="EMBL" id="RRQ86602.1"/>
    </source>
</evidence>
<dbReference type="EMBL" id="PDES01000005">
    <property type="protein sequence ID" value="RRQ86602.1"/>
    <property type="molecule type" value="Genomic_DNA"/>
</dbReference>
<dbReference type="PANTHER" id="PTHR43347">
    <property type="entry name" value="ACYL-COA SYNTHETASE"/>
    <property type="match status" value="1"/>
</dbReference>
<feature type="region of interest" description="Disordered" evidence="1">
    <location>
        <begin position="1"/>
        <end position="23"/>
    </location>
</feature>
<evidence type="ECO:0000256" key="1">
    <source>
        <dbReference type="SAM" id="MobiDB-lite"/>
    </source>
</evidence>
<organism evidence="2 3">
    <name type="scientific">Streptomyces griseofuscus</name>
    <dbReference type="NCBI Taxonomy" id="146922"/>
    <lineage>
        <taxon>Bacteria</taxon>
        <taxon>Bacillati</taxon>
        <taxon>Actinomycetota</taxon>
        <taxon>Actinomycetes</taxon>
        <taxon>Kitasatosporales</taxon>
        <taxon>Streptomycetaceae</taxon>
        <taxon>Streptomyces</taxon>
    </lineage>
</organism>
<dbReference type="AlphaFoldDB" id="A0A3R8QCR9"/>